<dbReference type="InterPro" id="IPR036034">
    <property type="entry name" value="PDZ_sf"/>
</dbReference>
<keyword evidence="2" id="KW-1185">Reference proteome</keyword>
<protein>
    <recommendedName>
        <fullName evidence="3">PDZ domain-containing protein</fullName>
    </recommendedName>
</protein>
<dbReference type="SUPFAM" id="SSF50156">
    <property type="entry name" value="PDZ domain-like"/>
    <property type="match status" value="1"/>
</dbReference>
<evidence type="ECO:0000313" key="2">
    <source>
        <dbReference type="Proteomes" id="UP000291591"/>
    </source>
</evidence>
<evidence type="ECO:0008006" key="3">
    <source>
        <dbReference type="Google" id="ProtNLM"/>
    </source>
</evidence>
<evidence type="ECO:0000313" key="1">
    <source>
        <dbReference type="EMBL" id="RZT87522.1"/>
    </source>
</evidence>
<name>A0A4Q7UZF4_PSEST</name>
<gene>
    <name evidence="1" type="ORF">EV383_4447</name>
</gene>
<proteinExistence type="predicted"/>
<sequence length="71" mass="7623">MSETTICKAGDLRVGDRLVAVNGHPAPGGLPVEVLDVGWSLVNNVLDLTLLHGADTVHQQLHVEEMVEAQR</sequence>
<accession>A0A4Q7UZF4</accession>
<dbReference type="Proteomes" id="UP000291591">
    <property type="component" value="Unassembled WGS sequence"/>
</dbReference>
<reference evidence="1 2" key="1">
    <citation type="submission" date="2019-02" db="EMBL/GenBank/DDBJ databases">
        <title>Sequencing the genomes of 1000 actinobacteria strains.</title>
        <authorList>
            <person name="Klenk H.-P."/>
        </authorList>
    </citation>
    <scope>NUCLEOTIDE SEQUENCE [LARGE SCALE GENOMIC DNA]</scope>
    <source>
        <strain evidence="1 2">DSM 45779</strain>
    </source>
</reference>
<dbReference type="EMBL" id="SHKL01000001">
    <property type="protein sequence ID" value="RZT87522.1"/>
    <property type="molecule type" value="Genomic_DNA"/>
</dbReference>
<dbReference type="RefSeq" id="WP_130291665.1">
    <property type="nucleotide sequence ID" value="NZ_SHKL01000001.1"/>
</dbReference>
<organism evidence="1 2">
    <name type="scientific">Pseudonocardia sediminis</name>
    <dbReference type="NCBI Taxonomy" id="1397368"/>
    <lineage>
        <taxon>Bacteria</taxon>
        <taxon>Bacillati</taxon>
        <taxon>Actinomycetota</taxon>
        <taxon>Actinomycetes</taxon>
        <taxon>Pseudonocardiales</taxon>
        <taxon>Pseudonocardiaceae</taxon>
        <taxon>Pseudonocardia</taxon>
    </lineage>
</organism>
<comment type="caution">
    <text evidence="1">The sequence shown here is derived from an EMBL/GenBank/DDBJ whole genome shotgun (WGS) entry which is preliminary data.</text>
</comment>
<dbReference type="AlphaFoldDB" id="A0A4Q7UZF4"/>